<dbReference type="PANTHER" id="PTHR42829:SF2">
    <property type="entry name" value="NADH-UBIQUINONE OXIDOREDUCTASE CHAIN 5"/>
    <property type="match status" value="1"/>
</dbReference>
<evidence type="ECO:0000256" key="4">
    <source>
        <dbReference type="ARBA" id="ARBA00022448"/>
    </source>
</evidence>
<keyword evidence="10 16" id="KW-1133">Transmembrane helix</keyword>
<dbReference type="Pfam" id="PF06455">
    <property type="entry name" value="NADH5_C"/>
    <property type="match status" value="1"/>
</dbReference>
<evidence type="ECO:0000256" key="14">
    <source>
        <dbReference type="ARBA" id="ARBA00023136"/>
    </source>
</evidence>
<dbReference type="AlphaFoldDB" id="A0A1L6BZX6"/>
<feature type="domain" description="NADH-Ubiquinone oxidoreductase (complex I) chain 5 N-terminal" evidence="19">
    <location>
        <begin position="31"/>
        <end position="77"/>
    </location>
</feature>
<evidence type="ECO:0000256" key="9">
    <source>
        <dbReference type="ARBA" id="ARBA00022982"/>
    </source>
</evidence>
<feature type="transmembrane region" description="Helical" evidence="16">
    <location>
        <begin position="363"/>
        <end position="385"/>
    </location>
</feature>
<keyword evidence="12 16" id="KW-0830">Ubiquinone</keyword>
<feature type="transmembrane region" description="Helical" evidence="16">
    <location>
        <begin position="76"/>
        <end position="93"/>
    </location>
</feature>
<feature type="transmembrane region" description="Helical" evidence="16">
    <location>
        <begin position="232"/>
        <end position="252"/>
    </location>
</feature>
<comment type="similarity">
    <text evidence="16">Belongs to the complex I subunit 5 family.</text>
</comment>
<evidence type="ECO:0000259" key="18">
    <source>
        <dbReference type="Pfam" id="PF00361"/>
    </source>
</evidence>
<name>A0A1L6BZX6_9MOLL</name>
<organism evidence="21">
    <name type="scientific">Vema ewingi</name>
    <dbReference type="NCBI Taxonomy" id="1930079"/>
    <lineage>
        <taxon>Eukaryota</taxon>
        <taxon>Metazoa</taxon>
        <taxon>Spiralia</taxon>
        <taxon>Lophotrochozoa</taxon>
        <taxon>Mollusca</taxon>
        <taxon>Monoplacophora</taxon>
        <taxon>Tryblidiida</taxon>
        <taxon>Neopilinidae</taxon>
        <taxon>Vema</taxon>
    </lineage>
</organism>
<dbReference type="PRINTS" id="PR01434">
    <property type="entry name" value="NADHDHGNASE5"/>
</dbReference>
<evidence type="ECO:0000256" key="6">
    <source>
        <dbReference type="ARBA" id="ARBA00022692"/>
    </source>
</evidence>
<feature type="transmembrane region" description="Helical" evidence="16">
    <location>
        <begin position="326"/>
        <end position="348"/>
    </location>
</feature>
<evidence type="ECO:0000256" key="13">
    <source>
        <dbReference type="ARBA" id="ARBA00023128"/>
    </source>
</evidence>
<dbReference type="GO" id="GO:0005743">
    <property type="term" value="C:mitochondrial inner membrane"/>
    <property type="evidence" value="ECO:0007669"/>
    <property type="project" value="UniProtKB-SubCell"/>
</dbReference>
<evidence type="ECO:0000256" key="2">
    <source>
        <dbReference type="ARBA" id="ARBA00012944"/>
    </source>
</evidence>
<evidence type="ECO:0000256" key="3">
    <source>
        <dbReference type="ARBA" id="ARBA00021096"/>
    </source>
</evidence>
<dbReference type="InterPro" id="IPR010934">
    <property type="entry name" value="NADH_DH_su5_C"/>
</dbReference>
<feature type="chain" id="PRO_5012114661" description="NADH-ubiquinone oxidoreductase chain 5" evidence="17">
    <location>
        <begin position="18"/>
        <end position="563"/>
    </location>
</feature>
<comment type="function">
    <text evidence="16">Core subunit of the mitochondrial membrane respiratory chain NADH dehydrogenase (Complex I) which catalyzes electron transfer from NADH through the respiratory chain, using ubiquinone as an electron acceptor. Essential for the catalytic activity and assembly of complex I.</text>
</comment>
<feature type="signal peptide" evidence="17">
    <location>
        <begin position="1"/>
        <end position="17"/>
    </location>
</feature>
<comment type="catalytic activity">
    <reaction evidence="15 16">
        <text>a ubiquinone + NADH + 5 H(+)(in) = a ubiquinol + NAD(+) + 4 H(+)(out)</text>
        <dbReference type="Rhea" id="RHEA:29091"/>
        <dbReference type="Rhea" id="RHEA-COMP:9565"/>
        <dbReference type="Rhea" id="RHEA-COMP:9566"/>
        <dbReference type="ChEBI" id="CHEBI:15378"/>
        <dbReference type="ChEBI" id="CHEBI:16389"/>
        <dbReference type="ChEBI" id="CHEBI:17976"/>
        <dbReference type="ChEBI" id="CHEBI:57540"/>
        <dbReference type="ChEBI" id="CHEBI:57945"/>
        <dbReference type="EC" id="7.1.1.2"/>
    </reaction>
</comment>
<evidence type="ECO:0000256" key="11">
    <source>
        <dbReference type="ARBA" id="ARBA00023027"/>
    </source>
</evidence>
<keyword evidence="4 16" id="KW-0813">Transport</keyword>
<keyword evidence="8" id="KW-1278">Translocase</keyword>
<evidence type="ECO:0000259" key="19">
    <source>
        <dbReference type="Pfam" id="PF00662"/>
    </source>
</evidence>
<dbReference type="Pfam" id="PF00361">
    <property type="entry name" value="Proton_antipo_M"/>
    <property type="match status" value="1"/>
</dbReference>
<feature type="transmembrane region" description="Helical" evidence="16">
    <location>
        <begin position="445"/>
        <end position="464"/>
    </location>
</feature>
<evidence type="ECO:0000256" key="5">
    <source>
        <dbReference type="ARBA" id="ARBA00022660"/>
    </source>
</evidence>
<feature type="transmembrane region" description="Helical" evidence="16">
    <location>
        <begin position="161"/>
        <end position="178"/>
    </location>
</feature>
<feature type="transmembrane region" description="Helical" evidence="16">
    <location>
        <begin position="138"/>
        <end position="155"/>
    </location>
</feature>
<evidence type="ECO:0000259" key="20">
    <source>
        <dbReference type="Pfam" id="PF06455"/>
    </source>
</evidence>
<evidence type="ECO:0000313" key="21">
    <source>
        <dbReference type="EMBL" id="APQ42955.1"/>
    </source>
</evidence>
<evidence type="ECO:0000256" key="10">
    <source>
        <dbReference type="ARBA" id="ARBA00022989"/>
    </source>
</evidence>
<sequence length="563" mass="62263">MLSATLFFSLFINLSSTQTTLISSWEITFLNSAPIEATILLDPISLSFASVVCLISSNVMLFSLDYMDHDKAYSRFFWLLLLFVISMNLLIFIPNLISLLVGWDGLGLTSFCLVIYYQSKKSLSAGMITVLMNRIGDSMLLMTIGLLMIQGHWNINDIQTSQPLMVFIALFVIIAAMTKSAQAPFSSWLPAAMAAPTPVSALVHSSTLVTAGVYLLIRFYPTIYNLNIPLLFNSLLFMATMTMLMAGIGATLENDLKKVIALSTLSQLGVMMAAAALGYPLLALFHLYTHALFKATLFLSAGSLIHNSEGYQDIRMLSNMWKSAPFSMVALNICSLSLCGAPFLAGFYSKDMILESMITSSNFLMLLISLIATLFTIIYSFRLLIASTWSINKPLPWKLTKMEETPLTILPITILTLGAILSGAAFYSFLVNLNTNILLPQPLKLLVPALITTGAMTALMMWAPSLYPQNSHSTPLSHFLTTMWFLTWTSSAPMMNFNSLKGSSMTKTLDFGWMEIFGGQGMFNLNKQMTKSNQLWQSQLITVIGMIMMTLFALFLAALFLSF</sequence>
<feature type="domain" description="NADH dehydrogenase subunit 5 C-terminal" evidence="20">
    <location>
        <begin position="379"/>
        <end position="556"/>
    </location>
</feature>
<evidence type="ECO:0000256" key="1">
    <source>
        <dbReference type="ARBA" id="ARBA00004448"/>
    </source>
</evidence>
<evidence type="ECO:0000256" key="15">
    <source>
        <dbReference type="ARBA" id="ARBA00049551"/>
    </source>
</evidence>
<feature type="transmembrane region" description="Helical" evidence="16">
    <location>
        <begin position="199"/>
        <end position="220"/>
    </location>
</feature>
<gene>
    <name evidence="21" type="primary">nad5</name>
</gene>
<dbReference type="InterPro" id="IPR001516">
    <property type="entry name" value="Proton_antipo_N"/>
</dbReference>
<dbReference type="EC" id="7.1.1.2" evidence="2 16"/>
<evidence type="ECO:0000256" key="16">
    <source>
        <dbReference type="RuleBase" id="RU003404"/>
    </source>
</evidence>
<evidence type="ECO:0000256" key="12">
    <source>
        <dbReference type="ARBA" id="ARBA00023075"/>
    </source>
</evidence>
<feature type="transmembrane region" description="Helical" evidence="16">
    <location>
        <begin position="476"/>
        <end position="495"/>
    </location>
</feature>
<evidence type="ECO:0000256" key="7">
    <source>
        <dbReference type="ARBA" id="ARBA00022792"/>
    </source>
</evidence>
<keyword evidence="11 16" id="KW-0520">NAD</keyword>
<dbReference type="InterPro" id="IPR003945">
    <property type="entry name" value="NU5C-like"/>
</dbReference>
<keyword evidence="6 16" id="KW-0812">Transmembrane</keyword>
<keyword evidence="17" id="KW-0732">Signal</keyword>
<keyword evidence="9" id="KW-0249">Electron transport</keyword>
<feature type="transmembrane region" description="Helical" evidence="16">
    <location>
        <begin position="540"/>
        <end position="561"/>
    </location>
</feature>
<keyword evidence="5" id="KW-0679">Respiratory chain</keyword>
<dbReference type="GO" id="GO:0008137">
    <property type="term" value="F:NADH dehydrogenase (ubiquinone) activity"/>
    <property type="evidence" value="ECO:0007669"/>
    <property type="project" value="UniProtKB-EC"/>
</dbReference>
<keyword evidence="7" id="KW-0999">Mitochondrion inner membrane</keyword>
<keyword evidence="13 16" id="KW-0496">Mitochondrion</keyword>
<feature type="transmembrane region" description="Helical" evidence="16">
    <location>
        <begin position="259"/>
        <end position="279"/>
    </location>
</feature>
<feature type="transmembrane region" description="Helical" evidence="16">
    <location>
        <begin position="406"/>
        <end position="430"/>
    </location>
</feature>
<dbReference type="EMBL" id="KY244019">
    <property type="protein sequence ID" value="APQ42955.1"/>
    <property type="molecule type" value="Genomic_DNA"/>
</dbReference>
<evidence type="ECO:0000256" key="17">
    <source>
        <dbReference type="SAM" id="SignalP"/>
    </source>
</evidence>
<dbReference type="GO" id="GO:0042773">
    <property type="term" value="P:ATP synthesis coupled electron transport"/>
    <property type="evidence" value="ECO:0007669"/>
    <property type="project" value="InterPro"/>
</dbReference>
<keyword evidence="14 16" id="KW-0472">Membrane</keyword>
<accession>A0A1L6BZX6</accession>
<evidence type="ECO:0000256" key="8">
    <source>
        <dbReference type="ARBA" id="ARBA00022967"/>
    </source>
</evidence>
<reference evidence="21" key="1">
    <citation type="journal article" date="2016" name="BMC Evol. Biol.">
        <title>Monoplacophoran mitochondrial genomes: convergent gene arrangements and little phylogenetic signal.</title>
        <authorList>
            <person name="Stoger I."/>
            <person name="Kocot K.M."/>
            <person name="Poustka A.J."/>
            <person name="Wilson N.G."/>
            <person name="Ivanov D."/>
            <person name="Halanych K.M."/>
            <person name="Schrodl M."/>
        </authorList>
    </citation>
    <scope>NUCLEOTIDE SEQUENCE</scope>
</reference>
<feature type="domain" description="NADH:quinone oxidoreductase/Mrp antiporter transmembrane" evidence="18">
    <location>
        <begin position="95"/>
        <end position="376"/>
    </location>
</feature>
<protein>
    <recommendedName>
        <fullName evidence="3 16">NADH-ubiquinone oxidoreductase chain 5</fullName>
        <ecNumber evidence="2 16">7.1.1.2</ecNumber>
    </recommendedName>
</protein>
<geneLocation type="mitochondrion" evidence="21"/>
<dbReference type="InterPro" id="IPR001750">
    <property type="entry name" value="ND/Mrp_TM"/>
</dbReference>
<dbReference type="Pfam" id="PF00662">
    <property type="entry name" value="Proton_antipo_N"/>
    <property type="match status" value="1"/>
</dbReference>
<dbReference type="PANTHER" id="PTHR42829">
    <property type="entry name" value="NADH-UBIQUINONE OXIDOREDUCTASE CHAIN 5"/>
    <property type="match status" value="1"/>
</dbReference>
<feature type="transmembrane region" description="Helical" evidence="16">
    <location>
        <begin position="44"/>
        <end position="64"/>
    </location>
</feature>
<comment type="subcellular location">
    <subcellularLocation>
        <location evidence="1">Mitochondrion inner membrane</location>
        <topology evidence="1">Multi-pass membrane protein</topology>
    </subcellularLocation>
</comment>
<dbReference type="GO" id="GO:0015990">
    <property type="term" value="P:electron transport coupled proton transport"/>
    <property type="evidence" value="ECO:0007669"/>
    <property type="project" value="TreeGrafter"/>
</dbReference>
<dbReference type="GO" id="GO:0003954">
    <property type="term" value="F:NADH dehydrogenase activity"/>
    <property type="evidence" value="ECO:0007669"/>
    <property type="project" value="TreeGrafter"/>
</dbReference>
<proteinExistence type="inferred from homology"/>